<dbReference type="Proteomes" id="UP001289645">
    <property type="component" value="Unassembled WGS sequence"/>
</dbReference>
<dbReference type="EMBL" id="JAOXLN010000007">
    <property type="protein sequence ID" value="MDZ5085565.1"/>
    <property type="molecule type" value="Genomic_DNA"/>
</dbReference>
<comment type="caution">
    <text evidence="1">The sequence shown here is derived from an EMBL/GenBank/DDBJ whole genome shotgun (WGS) entry which is preliminary data.</text>
</comment>
<protein>
    <submittedName>
        <fullName evidence="1">Uncharacterized protein</fullName>
    </submittedName>
</protein>
<evidence type="ECO:0000313" key="1">
    <source>
        <dbReference type="EMBL" id="MDZ5085565.1"/>
    </source>
</evidence>
<keyword evidence="2" id="KW-1185">Reference proteome</keyword>
<sequence length="45" mass="4660">MPHGVGGEHHGRVATIAEVRGRTDAAYDPAVAFLEIGAGDTSPSW</sequence>
<name>A0ACC6MF33_MYCPF</name>
<gene>
    <name evidence="1" type="ORF">OHX15_09220</name>
</gene>
<reference evidence="1 2" key="1">
    <citation type="journal article" date="2021" name="Chemosphere">
        <title>Bioballs carrying a syntrophic Rhodococcus and Mycolicibacterium consortium for simultaneous sorption and biodegradation of fuel oil in contaminated freshwater.</title>
        <authorList>
            <person name="Naloka K."/>
            <person name="Polrit D."/>
            <person name="Muangchinda C."/>
            <person name="Thoetkiattikul H."/>
            <person name="Pinyakong O."/>
        </authorList>
    </citation>
    <scope>NUCLEOTIDE SEQUENCE [LARGE SCALE GENOMIC DNA]</scope>
    <source>
        <strain evidence="1 2">J101</strain>
    </source>
</reference>
<proteinExistence type="predicted"/>
<organism evidence="1 2">
    <name type="scientific">Mycolicibacterium parafortuitum</name>
    <name type="common">Mycobacterium parafortuitum</name>
    <dbReference type="NCBI Taxonomy" id="39692"/>
    <lineage>
        <taxon>Bacteria</taxon>
        <taxon>Bacillati</taxon>
        <taxon>Actinomycetota</taxon>
        <taxon>Actinomycetes</taxon>
        <taxon>Mycobacteriales</taxon>
        <taxon>Mycobacteriaceae</taxon>
        <taxon>Mycolicibacterium</taxon>
    </lineage>
</organism>
<accession>A0ACC6MF33</accession>
<evidence type="ECO:0000313" key="2">
    <source>
        <dbReference type="Proteomes" id="UP001289645"/>
    </source>
</evidence>